<dbReference type="OrthoDB" id="5071127at2759"/>
<dbReference type="AlphaFoldDB" id="A0A8H5S0S7"/>
<organism evidence="2 3">
    <name type="scientific">Fusarium tjaetaba</name>
    <dbReference type="NCBI Taxonomy" id="1567544"/>
    <lineage>
        <taxon>Eukaryota</taxon>
        <taxon>Fungi</taxon>
        <taxon>Dikarya</taxon>
        <taxon>Ascomycota</taxon>
        <taxon>Pezizomycotina</taxon>
        <taxon>Sordariomycetes</taxon>
        <taxon>Hypocreomycetidae</taxon>
        <taxon>Hypocreales</taxon>
        <taxon>Nectriaceae</taxon>
        <taxon>Fusarium</taxon>
        <taxon>Fusarium fujikuroi species complex</taxon>
    </lineage>
</organism>
<gene>
    <name evidence="2" type="ORF">FTJAE_4010</name>
</gene>
<evidence type="ECO:0000313" key="2">
    <source>
        <dbReference type="EMBL" id="KAF5641751.1"/>
    </source>
</evidence>
<dbReference type="Proteomes" id="UP000530670">
    <property type="component" value="Unassembled WGS sequence"/>
</dbReference>
<dbReference type="EMBL" id="JAAQRI010000075">
    <property type="protein sequence ID" value="KAF5641751.1"/>
    <property type="molecule type" value="Genomic_DNA"/>
</dbReference>
<comment type="caution">
    <text evidence="2">The sequence shown here is derived from an EMBL/GenBank/DDBJ whole genome shotgun (WGS) entry which is preliminary data.</text>
</comment>
<proteinExistence type="predicted"/>
<name>A0A8H5S0S7_9HYPO</name>
<dbReference type="GeneID" id="59302641"/>
<keyword evidence="3" id="KW-1185">Reference proteome</keyword>
<evidence type="ECO:0000313" key="3">
    <source>
        <dbReference type="Proteomes" id="UP000530670"/>
    </source>
</evidence>
<accession>A0A8H5S0S7</accession>
<protein>
    <submittedName>
        <fullName evidence="2">Uncharacterized protein</fullName>
    </submittedName>
</protein>
<evidence type="ECO:0000256" key="1">
    <source>
        <dbReference type="SAM" id="MobiDB-lite"/>
    </source>
</evidence>
<reference evidence="2 3" key="1">
    <citation type="submission" date="2020-05" db="EMBL/GenBank/DDBJ databases">
        <title>Identification and distribution of gene clusters putatively required for synthesis of sphingolipid metabolism inhibitors in phylogenetically diverse species of the filamentous fungus Fusarium.</title>
        <authorList>
            <person name="Kim H.-S."/>
            <person name="Busman M."/>
            <person name="Brown D.W."/>
            <person name="Divon H."/>
            <person name="Uhlig S."/>
            <person name="Proctor R.H."/>
        </authorList>
    </citation>
    <scope>NUCLEOTIDE SEQUENCE [LARGE SCALE GENOMIC DNA]</scope>
    <source>
        <strain evidence="2 3">NRRL 66243</strain>
    </source>
</reference>
<sequence>MLAGPEDAASSGLAHQGSCMNPDTTISTILKATATTTNQDHISVAQEFSTMLHERRNGRAKLTEPQDKAIAVMV</sequence>
<feature type="region of interest" description="Disordered" evidence="1">
    <location>
        <begin position="1"/>
        <end position="22"/>
    </location>
</feature>
<dbReference type="RefSeq" id="XP_037208928.1">
    <property type="nucleotide sequence ID" value="XM_037350371.1"/>
</dbReference>